<feature type="domain" description="J" evidence="3">
    <location>
        <begin position="20"/>
        <end position="85"/>
    </location>
</feature>
<dbReference type="InterPro" id="IPR036869">
    <property type="entry name" value="J_dom_sf"/>
</dbReference>
<dbReference type="InterPro" id="IPR052763">
    <property type="entry name" value="DnaJ_C4"/>
</dbReference>
<dbReference type="AlphaFoldDB" id="A0A8B7A5E7"/>
<evidence type="ECO:0000259" key="3">
    <source>
        <dbReference type="PROSITE" id="PS50076"/>
    </source>
</evidence>
<dbReference type="CTD" id="3338"/>
<dbReference type="PROSITE" id="PS50076">
    <property type="entry name" value="DNAJ_2"/>
    <property type="match status" value="1"/>
</dbReference>
<dbReference type="InterPro" id="IPR001623">
    <property type="entry name" value="DnaJ_domain"/>
</dbReference>
<evidence type="ECO:0000256" key="1">
    <source>
        <dbReference type="SAM" id="MobiDB-lite"/>
    </source>
</evidence>
<dbReference type="GeneID" id="103200483"/>
<keyword evidence="2" id="KW-0472">Membrane</keyword>
<evidence type="ECO:0000256" key="2">
    <source>
        <dbReference type="SAM" id="Phobius"/>
    </source>
</evidence>
<dbReference type="Gene3D" id="1.10.287.110">
    <property type="entry name" value="DnaJ domain"/>
    <property type="match status" value="1"/>
</dbReference>
<evidence type="ECO:0000313" key="5">
    <source>
        <dbReference type="RefSeq" id="XP_007943179.1"/>
    </source>
</evidence>
<proteinExistence type="predicted"/>
<keyword evidence="2" id="KW-1133">Transmembrane helix</keyword>
<reference evidence="5" key="1">
    <citation type="submission" date="2025-08" db="UniProtKB">
        <authorList>
            <consortium name="RefSeq"/>
        </authorList>
    </citation>
    <scope>IDENTIFICATION</scope>
</reference>
<dbReference type="CDD" id="cd06257">
    <property type="entry name" value="DnaJ"/>
    <property type="match status" value="1"/>
</dbReference>
<feature type="transmembrane region" description="Helical" evidence="2">
    <location>
        <begin position="142"/>
        <end position="161"/>
    </location>
</feature>
<dbReference type="RefSeq" id="XP_007943179.1">
    <property type="nucleotide sequence ID" value="XM_007944988.1"/>
</dbReference>
<dbReference type="OrthoDB" id="552049at2759"/>
<feature type="compositionally biased region" description="Basic and acidic residues" evidence="1">
    <location>
        <begin position="193"/>
        <end position="203"/>
    </location>
</feature>
<feature type="compositionally biased region" description="Low complexity" evidence="1">
    <location>
        <begin position="204"/>
        <end position="217"/>
    </location>
</feature>
<dbReference type="PANTHER" id="PTHR44825:SF1">
    <property type="entry name" value="DNAJ HOMOLOG SUBFAMILY C MEMBER 4"/>
    <property type="match status" value="1"/>
</dbReference>
<dbReference type="Pfam" id="PF00226">
    <property type="entry name" value="DnaJ"/>
    <property type="match status" value="1"/>
</dbReference>
<dbReference type="SMART" id="SM00271">
    <property type="entry name" value="DnaJ"/>
    <property type="match status" value="1"/>
</dbReference>
<name>A0A8B7A5E7_ORYAF</name>
<gene>
    <name evidence="5" type="primary">DNAJC4</name>
</gene>
<dbReference type="Proteomes" id="UP000694850">
    <property type="component" value="Unplaced"/>
</dbReference>
<dbReference type="PRINTS" id="PR00625">
    <property type="entry name" value="JDOMAIN"/>
</dbReference>
<sequence>MPCVLPLLSLRLGRLWPRSPPTRLLGTAAGQRPEEVKRAFFTKSKELHPDRDPGNPALHNRFVELSEAYHVLSHEHSRRNYDHLLRSVRPPKSPGTAAHPRPAQQARSSWEPPNAQYWAQFHAVRPQGPEARKQQQRRNQQVLGYCVLFMLAGMGLHYIAFRKLQQVHRSFMDEKDRLITAIYNDTRARARANRDRLQQERLQKQQLPLPGSPQSPGIVTPGADP</sequence>
<keyword evidence="4" id="KW-1185">Reference proteome</keyword>
<organism evidence="4 5">
    <name type="scientific">Orycteropus afer afer</name>
    <dbReference type="NCBI Taxonomy" id="1230840"/>
    <lineage>
        <taxon>Eukaryota</taxon>
        <taxon>Metazoa</taxon>
        <taxon>Chordata</taxon>
        <taxon>Craniata</taxon>
        <taxon>Vertebrata</taxon>
        <taxon>Euteleostomi</taxon>
        <taxon>Mammalia</taxon>
        <taxon>Eutheria</taxon>
        <taxon>Afrotheria</taxon>
        <taxon>Tubulidentata</taxon>
        <taxon>Orycteropodidae</taxon>
        <taxon>Orycteropus</taxon>
    </lineage>
</organism>
<dbReference type="SUPFAM" id="SSF46565">
    <property type="entry name" value="Chaperone J-domain"/>
    <property type="match status" value="1"/>
</dbReference>
<keyword evidence="2" id="KW-0812">Transmembrane</keyword>
<feature type="region of interest" description="Disordered" evidence="1">
    <location>
        <begin position="86"/>
        <end position="111"/>
    </location>
</feature>
<protein>
    <submittedName>
        <fullName evidence="5">DnaJ homolog subfamily C member 4</fullName>
    </submittedName>
</protein>
<accession>A0A8B7A5E7</accession>
<dbReference type="PANTHER" id="PTHR44825">
    <property type="match status" value="1"/>
</dbReference>
<evidence type="ECO:0000313" key="4">
    <source>
        <dbReference type="Proteomes" id="UP000694850"/>
    </source>
</evidence>
<feature type="region of interest" description="Disordered" evidence="1">
    <location>
        <begin position="193"/>
        <end position="225"/>
    </location>
</feature>